<sequence length="201" mass="21674">MPVEMPSSAVTTEIPAQGPLRWSWHAHAHGTPTDPVAKAWLAAALGVTPDALNLGREPRGRPRLGPPQDGFDCSWSHSGDGLLIALGQGVQLGADCERVRPRPRALDLAQRFFTAPEHDWLASFATGAERDLAFLRLWCAKEAVLKAHGHGLSFGLEKLRFAEAGAALVLVECDAGLGAARDWSLREFTPAPDYVAALAWR</sequence>
<evidence type="ECO:0000256" key="1">
    <source>
        <dbReference type="ARBA" id="ARBA00010990"/>
    </source>
</evidence>
<evidence type="ECO:0000259" key="3">
    <source>
        <dbReference type="Pfam" id="PF01648"/>
    </source>
</evidence>
<comment type="similarity">
    <text evidence="1">Belongs to the P-Pant transferase superfamily. Gsp/Sfp/HetI/AcpT family.</text>
</comment>
<dbReference type="EMBL" id="JAVDVW010000002">
    <property type="protein sequence ID" value="MDR7100047.1"/>
    <property type="molecule type" value="Genomic_DNA"/>
</dbReference>
<protein>
    <submittedName>
        <fullName evidence="4">4'-phosphopantetheinyl transferase</fullName>
        <ecNumber evidence="4">2.7.8.-</ecNumber>
    </submittedName>
</protein>
<reference evidence="4 5" key="1">
    <citation type="submission" date="2023-07" db="EMBL/GenBank/DDBJ databases">
        <title>Sorghum-associated microbial communities from plants grown in Nebraska, USA.</title>
        <authorList>
            <person name="Schachtman D."/>
        </authorList>
    </citation>
    <scope>NUCLEOTIDE SEQUENCE [LARGE SCALE GENOMIC DNA]</scope>
    <source>
        <strain evidence="4 5">BE187</strain>
    </source>
</reference>
<evidence type="ECO:0000313" key="5">
    <source>
        <dbReference type="Proteomes" id="UP001267878"/>
    </source>
</evidence>
<dbReference type="InterPro" id="IPR008278">
    <property type="entry name" value="4-PPantetheinyl_Trfase_dom"/>
</dbReference>
<dbReference type="SUPFAM" id="SSF56214">
    <property type="entry name" value="4'-phosphopantetheinyl transferase"/>
    <property type="match status" value="1"/>
</dbReference>
<feature type="domain" description="4'-phosphopantetheinyl transferase" evidence="3">
    <location>
        <begin position="92"/>
        <end position="199"/>
    </location>
</feature>
<keyword evidence="5" id="KW-1185">Reference proteome</keyword>
<keyword evidence="2 4" id="KW-0808">Transferase</keyword>
<dbReference type="Gene3D" id="3.90.470.20">
    <property type="entry name" value="4'-phosphopantetheinyl transferase domain"/>
    <property type="match status" value="2"/>
</dbReference>
<dbReference type="PANTHER" id="PTHR12215">
    <property type="entry name" value="PHOSPHOPANTETHEINE TRANSFERASE"/>
    <property type="match status" value="1"/>
</dbReference>
<evidence type="ECO:0000256" key="2">
    <source>
        <dbReference type="ARBA" id="ARBA00022679"/>
    </source>
</evidence>
<accession>A0ABU1VRD7</accession>
<dbReference type="PANTHER" id="PTHR12215:SF10">
    <property type="entry name" value="L-AMINOADIPATE-SEMIALDEHYDE DEHYDROGENASE-PHOSPHOPANTETHEINYL TRANSFERASE"/>
    <property type="match status" value="1"/>
</dbReference>
<evidence type="ECO:0000313" key="4">
    <source>
        <dbReference type="EMBL" id="MDR7100047.1"/>
    </source>
</evidence>
<dbReference type="Pfam" id="PF01648">
    <property type="entry name" value="ACPS"/>
    <property type="match status" value="1"/>
</dbReference>
<dbReference type="GO" id="GO:0016740">
    <property type="term" value="F:transferase activity"/>
    <property type="evidence" value="ECO:0007669"/>
    <property type="project" value="UniProtKB-KW"/>
</dbReference>
<dbReference type="EC" id="2.7.8.-" evidence="4"/>
<dbReference type="InterPro" id="IPR037143">
    <property type="entry name" value="4-PPantetheinyl_Trfase_dom_sf"/>
</dbReference>
<gene>
    <name evidence="4" type="ORF">J2X04_002428</name>
</gene>
<dbReference type="RefSeq" id="WP_310054588.1">
    <property type="nucleotide sequence ID" value="NZ_JAVDVW010000002.1"/>
</dbReference>
<dbReference type="Proteomes" id="UP001267878">
    <property type="component" value="Unassembled WGS sequence"/>
</dbReference>
<comment type="caution">
    <text evidence="4">The sequence shown here is derived from an EMBL/GenBank/DDBJ whole genome shotgun (WGS) entry which is preliminary data.</text>
</comment>
<dbReference type="InterPro" id="IPR050559">
    <property type="entry name" value="P-Pant_transferase_sf"/>
</dbReference>
<proteinExistence type="inferred from homology"/>
<name>A0ABU1VRD7_9GAMM</name>
<organism evidence="4 5">
    <name type="scientific">Agrilutibacter niabensis</name>
    <dbReference type="NCBI Taxonomy" id="380628"/>
    <lineage>
        <taxon>Bacteria</taxon>
        <taxon>Pseudomonadati</taxon>
        <taxon>Pseudomonadota</taxon>
        <taxon>Gammaproteobacteria</taxon>
        <taxon>Lysobacterales</taxon>
        <taxon>Lysobacteraceae</taxon>
        <taxon>Agrilutibacter</taxon>
    </lineage>
</organism>